<dbReference type="InterPro" id="IPR030374">
    <property type="entry name" value="PABS"/>
</dbReference>
<sequence>MNRTAAIRWALQGLFVLSGCAALIYQSIWSHYLGLTLGHAAYAQTLVLMMFMGGMALGAWLVSRMTQSLRRPVAVYAGAEALIGVMGLAFHSVFVAYSSYSQATVLPALASADAATAWQWLSAAALIAPQTVLLGATFPLIAAGVMRMAGSQQGQTLGGLYFTNGIGAALGALVATFVLLPALGMPGALNVAGWLNLAVAAASLALSAALREGQPAGSSAAPTQGSADGPGRLLPALLMATCLSSAASFAYELGWVRMLNQALGSSLHSFELMLAAFIAGLAFGGLWVRRVGDRIQDLVRYAGFVQVAMGLFAMASVALLGNAYHWVPAILEALGKTQAGYVLYNVATAGIAILIMAPAAFCAGMTLPLFTAALLRRGAGERAIGQVYAANTLGAIVGVLIAAHVLMPAIGVGMTVLLAGAVDLAIGLVMLRALSPGRWAPAVIAAGGVGAVVLGGLLHWGLPDRLLQSAGVFRYGRTDMTGRELLFYRDGATASISVVKQPGAVVISTNGKPDAGLTALMQPPSPDEITMLMLAALPLAVHPQPEEIAVIGWGSGLSTHTLLGSPVPKRVDTIEIERAMWEGAKLFAPRNSRAYLDPRSEAHFEDAREFFARGQRRYDVVVSEPSNPWVSGVASLFTQEFYRGVKRSLKPGGMLVQWVHSYEISDALLAEMIAALLQEFPGAEIYAASTADLIILAPLDGLVAPGNAPWQSPLLAAELRRVGLAGPTDLAVRRIGGPAVLRTYVRLQGGKPHSDFFPTVSLFAPQQRFRGVRAGQLMRLASDGLPLLPVLDCRKTWPRAEAIRPSTDQTMVQAREQAVRAAERFSGRSPGQGRGEGLSRLVDALKLQRLPATPLDADSLLIYAANLAEAVLAHVPATEQQALWDPAAWRKAQPGLSPGMLELLTLYDATGRRDWAVVDQSATRLLQGALNPAPAGVKEQALVLGMLAGLALGQPDAVQSREARWAATVPPASQAEIRRFLKAWEEGGEAVCAAARERGG</sequence>
<feature type="transmembrane region" description="Helical" evidence="6">
    <location>
        <begin position="347"/>
        <end position="375"/>
    </location>
</feature>
<feature type="transmembrane region" description="Helical" evidence="6">
    <location>
        <begin position="231"/>
        <end position="250"/>
    </location>
</feature>
<keyword evidence="9" id="KW-1185">Reference proteome</keyword>
<evidence type="ECO:0000313" key="8">
    <source>
        <dbReference type="EMBL" id="MFG6431462.1"/>
    </source>
</evidence>
<dbReference type="InterPro" id="IPR001045">
    <property type="entry name" value="Spermi_synthase"/>
</dbReference>
<dbReference type="InterPro" id="IPR036259">
    <property type="entry name" value="MFS_trans_sf"/>
</dbReference>
<dbReference type="CDD" id="cd02440">
    <property type="entry name" value="AdoMet_MTases"/>
    <property type="match status" value="1"/>
</dbReference>
<reference evidence="8 9" key="1">
    <citation type="submission" date="2024-08" db="EMBL/GenBank/DDBJ databases">
        <authorList>
            <person name="Lu H."/>
        </authorList>
    </citation>
    <scope>NUCLEOTIDE SEQUENCE [LARGE SCALE GENOMIC DNA]</scope>
    <source>
        <strain evidence="8 9">LYH14W</strain>
    </source>
</reference>
<dbReference type="InterPro" id="IPR029063">
    <property type="entry name" value="SAM-dependent_MTases_sf"/>
</dbReference>
<feature type="transmembrane region" description="Helical" evidence="6">
    <location>
        <begin position="117"/>
        <end position="145"/>
    </location>
</feature>
<feature type="transmembrane region" description="Helical" evidence="6">
    <location>
        <begin position="270"/>
        <end position="289"/>
    </location>
</feature>
<dbReference type="Proteomes" id="UP001606210">
    <property type="component" value="Unassembled WGS sequence"/>
</dbReference>
<dbReference type="SUPFAM" id="SSF103473">
    <property type="entry name" value="MFS general substrate transporter"/>
    <property type="match status" value="1"/>
</dbReference>
<dbReference type="EMBL" id="JBIGHV010000005">
    <property type="protein sequence ID" value="MFG6431462.1"/>
    <property type="molecule type" value="Genomic_DNA"/>
</dbReference>
<dbReference type="PANTHER" id="PTHR11558:SF11">
    <property type="entry name" value="SPERMIDINE SYNTHASE"/>
    <property type="match status" value="1"/>
</dbReference>
<feature type="transmembrane region" description="Helical" evidence="6">
    <location>
        <begin position="412"/>
        <end position="431"/>
    </location>
</feature>
<feature type="domain" description="PABS" evidence="7">
    <location>
        <begin position="533"/>
        <end position="710"/>
    </location>
</feature>
<evidence type="ECO:0000256" key="3">
    <source>
        <dbReference type="ARBA" id="ARBA00023066"/>
    </source>
</evidence>
<dbReference type="PROSITE" id="PS51257">
    <property type="entry name" value="PROKAR_LIPOPROTEIN"/>
    <property type="match status" value="1"/>
</dbReference>
<evidence type="ECO:0000256" key="4">
    <source>
        <dbReference type="ARBA" id="ARBA00023115"/>
    </source>
</evidence>
<keyword evidence="6" id="KW-1133">Transmembrane helix</keyword>
<feature type="transmembrane region" description="Helical" evidence="6">
    <location>
        <begin position="301"/>
        <end position="327"/>
    </location>
</feature>
<protein>
    <recommendedName>
        <fullName evidence="7">PABS domain-containing protein</fullName>
    </recommendedName>
</protein>
<proteinExistence type="inferred from homology"/>
<comment type="caution">
    <text evidence="8">The sequence shown here is derived from an EMBL/GenBank/DDBJ whole genome shotgun (WGS) entry which is preliminary data.</text>
</comment>
<dbReference type="PROSITE" id="PS51006">
    <property type="entry name" value="PABS_2"/>
    <property type="match status" value="1"/>
</dbReference>
<comment type="similarity">
    <text evidence="1">Belongs to the spermidine/spermine synthase family.</text>
</comment>
<name>A0ABW7F492_9BURK</name>
<evidence type="ECO:0000256" key="1">
    <source>
        <dbReference type="ARBA" id="ARBA00007867"/>
    </source>
</evidence>
<organism evidence="8 9">
    <name type="scientific">Pelomonas parva</name>
    <dbReference type="NCBI Taxonomy" id="3299032"/>
    <lineage>
        <taxon>Bacteria</taxon>
        <taxon>Pseudomonadati</taxon>
        <taxon>Pseudomonadota</taxon>
        <taxon>Betaproteobacteria</taxon>
        <taxon>Burkholderiales</taxon>
        <taxon>Sphaerotilaceae</taxon>
        <taxon>Roseateles</taxon>
    </lineage>
</organism>
<feature type="transmembrane region" description="Helical" evidence="6">
    <location>
        <begin position="387"/>
        <end position="406"/>
    </location>
</feature>
<feature type="transmembrane region" description="Helical" evidence="6">
    <location>
        <begin position="191"/>
        <end position="210"/>
    </location>
</feature>
<feature type="transmembrane region" description="Helical" evidence="6">
    <location>
        <begin position="157"/>
        <end position="179"/>
    </location>
</feature>
<dbReference type="PANTHER" id="PTHR11558">
    <property type="entry name" value="SPERMIDINE/SPERMINE SYNTHASE"/>
    <property type="match status" value="1"/>
</dbReference>
<keyword evidence="3" id="KW-0745">Spermidine biosynthesis</keyword>
<dbReference type="Pfam" id="PF01564">
    <property type="entry name" value="Spermine_synth"/>
    <property type="match status" value="1"/>
</dbReference>
<dbReference type="Gene3D" id="3.40.50.150">
    <property type="entry name" value="Vaccinia Virus protein VP39"/>
    <property type="match status" value="1"/>
</dbReference>
<evidence type="ECO:0000256" key="2">
    <source>
        <dbReference type="ARBA" id="ARBA00022679"/>
    </source>
</evidence>
<evidence type="ECO:0000313" key="9">
    <source>
        <dbReference type="Proteomes" id="UP001606210"/>
    </source>
</evidence>
<evidence type="ECO:0000256" key="6">
    <source>
        <dbReference type="SAM" id="Phobius"/>
    </source>
</evidence>
<evidence type="ECO:0000259" key="7">
    <source>
        <dbReference type="PROSITE" id="PS51006"/>
    </source>
</evidence>
<gene>
    <name evidence="8" type="ORF">ACG00Y_16140</name>
</gene>
<feature type="transmembrane region" description="Helical" evidence="6">
    <location>
        <begin position="74"/>
        <end position="97"/>
    </location>
</feature>
<comment type="caution">
    <text evidence="5">Lacks conserved residue(s) required for the propagation of feature annotation.</text>
</comment>
<evidence type="ECO:0000256" key="5">
    <source>
        <dbReference type="PROSITE-ProRule" id="PRU00354"/>
    </source>
</evidence>
<dbReference type="SUPFAM" id="SSF53335">
    <property type="entry name" value="S-adenosyl-L-methionine-dependent methyltransferases"/>
    <property type="match status" value="1"/>
</dbReference>
<feature type="transmembrane region" description="Helical" evidence="6">
    <location>
        <begin position="41"/>
        <end position="62"/>
    </location>
</feature>
<keyword evidence="6" id="KW-0812">Transmembrane</keyword>
<feature type="transmembrane region" description="Helical" evidence="6">
    <location>
        <begin position="9"/>
        <end position="29"/>
    </location>
</feature>
<keyword evidence="4 5" id="KW-0620">Polyamine biosynthesis</keyword>
<keyword evidence="6" id="KW-0472">Membrane</keyword>
<dbReference type="RefSeq" id="WP_394480539.1">
    <property type="nucleotide sequence ID" value="NZ_JBIGHV010000005.1"/>
</dbReference>
<keyword evidence="2 5" id="KW-0808">Transferase</keyword>
<feature type="transmembrane region" description="Helical" evidence="6">
    <location>
        <begin position="443"/>
        <end position="462"/>
    </location>
</feature>
<accession>A0ABW7F492</accession>